<keyword evidence="3" id="KW-1185">Reference proteome</keyword>
<accession>A0A9W4UJZ8</accession>
<gene>
    <name evidence="2" type="ORF">PDIGIT_LOCUS8723</name>
</gene>
<dbReference type="Proteomes" id="UP001152607">
    <property type="component" value="Unassembled WGS sequence"/>
</dbReference>
<name>A0A9W4UJZ8_9PLEO</name>
<feature type="compositionally biased region" description="Polar residues" evidence="1">
    <location>
        <begin position="47"/>
        <end position="65"/>
    </location>
</feature>
<dbReference type="EMBL" id="CAOQHR010000006">
    <property type="protein sequence ID" value="CAI6335638.1"/>
    <property type="molecule type" value="Genomic_DNA"/>
</dbReference>
<organism evidence="2 3">
    <name type="scientific">Periconia digitata</name>
    <dbReference type="NCBI Taxonomy" id="1303443"/>
    <lineage>
        <taxon>Eukaryota</taxon>
        <taxon>Fungi</taxon>
        <taxon>Dikarya</taxon>
        <taxon>Ascomycota</taxon>
        <taxon>Pezizomycotina</taxon>
        <taxon>Dothideomycetes</taxon>
        <taxon>Pleosporomycetidae</taxon>
        <taxon>Pleosporales</taxon>
        <taxon>Massarineae</taxon>
        <taxon>Periconiaceae</taxon>
        <taxon>Periconia</taxon>
    </lineage>
</organism>
<dbReference type="OrthoDB" id="5336357at2759"/>
<evidence type="ECO:0000313" key="2">
    <source>
        <dbReference type="EMBL" id="CAI6335638.1"/>
    </source>
</evidence>
<reference evidence="2" key="1">
    <citation type="submission" date="2023-01" db="EMBL/GenBank/DDBJ databases">
        <authorList>
            <person name="Van Ghelder C."/>
            <person name="Rancurel C."/>
        </authorList>
    </citation>
    <scope>NUCLEOTIDE SEQUENCE</scope>
    <source>
        <strain evidence="2">CNCM I-4278</strain>
    </source>
</reference>
<dbReference type="AlphaFoldDB" id="A0A9W4UJZ8"/>
<comment type="caution">
    <text evidence="2">The sequence shown here is derived from an EMBL/GenBank/DDBJ whole genome shotgun (WGS) entry which is preliminary data.</text>
</comment>
<feature type="region of interest" description="Disordered" evidence="1">
    <location>
        <begin position="1"/>
        <end position="88"/>
    </location>
</feature>
<protein>
    <submittedName>
        <fullName evidence="2">Uncharacterized protein</fullName>
    </submittedName>
</protein>
<proteinExistence type="predicted"/>
<evidence type="ECO:0000313" key="3">
    <source>
        <dbReference type="Proteomes" id="UP001152607"/>
    </source>
</evidence>
<sequence>MAFKRKRSVDMSPVSISSFGSGATPEDQSPTSFPHSYGGAVEMDVSASKSTTGWDFSSVSRTKASSGGDWGMRTRKRVRDNRPDERSIHENTINMLFTAQRRHPHAEPIMSDTLPSQPAQAAPKPQKSTLHAFWKLPAPPPIFHQQQAQISHAPRCEDCDSELQTEADGMDMDMDMDGLSIQNSLACNECGRKVCATCAVVSNTRHCLPCATRHSRRW</sequence>
<feature type="compositionally biased region" description="Polar residues" evidence="1">
    <location>
        <begin position="14"/>
        <end position="34"/>
    </location>
</feature>
<evidence type="ECO:0000256" key="1">
    <source>
        <dbReference type="SAM" id="MobiDB-lite"/>
    </source>
</evidence>